<name>A0AAW0UMG0_SCYPA</name>
<keyword evidence="4" id="KW-1185">Reference proteome</keyword>
<dbReference type="AlphaFoldDB" id="A0AAW0UMG0"/>
<evidence type="ECO:0000313" key="3">
    <source>
        <dbReference type="EMBL" id="KAK8400691.1"/>
    </source>
</evidence>
<dbReference type="InterPro" id="IPR008491">
    <property type="entry name" value="CDK5RAP3"/>
</dbReference>
<dbReference type="PANTHER" id="PTHR14894">
    <property type="entry name" value="CDK5 REGULATORY SUBUNIT-ASSOCIATED PROTEIN 3"/>
    <property type="match status" value="1"/>
</dbReference>
<evidence type="ECO:0000313" key="4">
    <source>
        <dbReference type="Proteomes" id="UP001487740"/>
    </source>
</evidence>
<evidence type="ECO:0000256" key="1">
    <source>
        <dbReference type="ARBA" id="ARBA00007478"/>
    </source>
</evidence>
<evidence type="ECO:0008006" key="5">
    <source>
        <dbReference type="Google" id="ProtNLM"/>
    </source>
</evidence>
<organism evidence="3 4">
    <name type="scientific">Scylla paramamosain</name>
    <name type="common">Mud crab</name>
    <dbReference type="NCBI Taxonomy" id="85552"/>
    <lineage>
        <taxon>Eukaryota</taxon>
        <taxon>Metazoa</taxon>
        <taxon>Ecdysozoa</taxon>
        <taxon>Arthropoda</taxon>
        <taxon>Crustacea</taxon>
        <taxon>Multicrustacea</taxon>
        <taxon>Malacostraca</taxon>
        <taxon>Eumalacostraca</taxon>
        <taxon>Eucarida</taxon>
        <taxon>Decapoda</taxon>
        <taxon>Pleocyemata</taxon>
        <taxon>Brachyura</taxon>
        <taxon>Eubrachyura</taxon>
        <taxon>Portunoidea</taxon>
        <taxon>Portunidae</taxon>
        <taxon>Portuninae</taxon>
        <taxon>Scylla</taxon>
    </lineage>
</organism>
<reference evidence="3 4" key="1">
    <citation type="submission" date="2023-03" db="EMBL/GenBank/DDBJ databases">
        <title>High-quality genome of Scylla paramamosain provides insights in environmental adaptation.</title>
        <authorList>
            <person name="Zhang L."/>
        </authorList>
    </citation>
    <scope>NUCLEOTIDE SEQUENCE [LARGE SCALE GENOMIC DNA]</scope>
    <source>
        <strain evidence="3">LZ_2023a</strain>
        <tissue evidence="3">Muscle</tissue>
    </source>
</reference>
<dbReference type="GO" id="GO:0012505">
    <property type="term" value="C:endomembrane system"/>
    <property type="evidence" value="ECO:0007669"/>
    <property type="project" value="TreeGrafter"/>
</dbReference>
<dbReference type="EMBL" id="JARAKH010000009">
    <property type="protein sequence ID" value="KAK8400691.1"/>
    <property type="molecule type" value="Genomic_DNA"/>
</dbReference>
<feature type="region of interest" description="Disordered" evidence="2">
    <location>
        <begin position="43"/>
        <end position="71"/>
    </location>
</feature>
<comment type="similarity">
    <text evidence="1">Belongs to the CDK5RAP3 family.</text>
</comment>
<accession>A0AAW0UMG0</accession>
<dbReference type="Pfam" id="PF05600">
    <property type="entry name" value="CDK5RAP3"/>
    <property type="match status" value="1"/>
</dbReference>
<evidence type="ECO:0000256" key="2">
    <source>
        <dbReference type="SAM" id="MobiDB-lite"/>
    </source>
</evidence>
<sequence length="667" mass="73901">MLYVGEAPGGSVSEAPDGSVALLARLPTALWLSERLEDVNKTCQSSSWSDTSHVPSTLSNRHPRRQSRMDEQQLPIDIHLPRLVEWLVSRRHVPREWPAEVEVVRKKINAAIQDMPEHPEVTRLLSGTYINYFHCLKIVDILKETEKDSKNILGWYGSQRMKDWQEVVRLYEHNNVYLAEAAQLLARCVNYEVAGVRRLIAKGIQVQQECDNKNKEYEKGIAEARKKYLKVCKQIGIAGDNVKQELLESLRTLPQEFTTVAEECRGLGAACELYQDFINFTLPGPHQPKCLPLLRFIREHGNTTTYEWLYGEAPCSVEEPPLVIEALEDNKEKDGDDGGIDFGDGGDGIDFGDAAAAGVEVDTSGGIDWGALGEGEAQEIDWGVGEVDDSAVLEIEVQDSGVSGGVARGDDARTLLLNPKTRTQFIDELHEGLAGFLGQRATELETEGTVFCLSQFSSAPASVQSHTADSVRAMEVQVKAVLARLSTARMQHLLLISCSPRYVDRLAESLQAKLAVGDKLAGLQKSARQKKADTMEEQKCLAPQLALQEPACQYYGGEPLNACGLRVSECAGEYVLLLVCWCAGCCPLPHSSSSSHDFPTMLTHHYHHQYLRQYQPFRLHCWAPTIFSHVSQLPVCSISPHQHSLGLVHLSLTASISLLGKVLDWEV</sequence>
<proteinExistence type="inferred from homology"/>
<comment type="caution">
    <text evidence="3">The sequence shown here is derived from an EMBL/GenBank/DDBJ whole genome shotgun (WGS) entry which is preliminary data.</text>
</comment>
<dbReference type="PANTHER" id="PTHR14894:SF0">
    <property type="entry name" value="CDK5 REGULATORY SUBUNIT-ASSOCIATED PROTEIN 3"/>
    <property type="match status" value="1"/>
</dbReference>
<protein>
    <recommendedName>
        <fullName evidence="5">CDK5 regulatory subunit associated protein 3</fullName>
    </recommendedName>
</protein>
<feature type="compositionally biased region" description="Polar residues" evidence="2">
    <location>
        <begin position="43"/>
        <end position="60"/>
    </location>
</feature>
<dbReference type="GO" id="GO:0007346">
    <property type="term" value="P:regulation of mitotic cell cycle"/>
    <property type="evidence" value="ECO:0007669"/>
    <property type="project" value="TreeGrafter"/>
</dbReference>
<dbReference type="Proteomes" id="UP001487740">
    <property type="component" value="Unassembled WGS sequence"/>
</dbReference>
<gene>
    <name evidence="3" type="ORF">O3P69_002468</name>
</gene>